<feature type="compositionally biased region" description="Basic and acidic residues" evidence="2">
    <location>
        <begin position="162"/>
        <end position="174"/>
    </location>
</feature>
<dbReference type="GO" id="GO:0016829">
    <property type="term" value="F:lyase activity"/>
    <property type="evidence" value="ECO:0007669"/>
    <property type="project" value="UniProtKB-KW"/>
</dbReference>
<organism evidence="3">
    <name type="scientific">Zea mays</name>
    <name type="common">Maize</name>
    <dbReference type="NCBI Taxonomy" id="4577"/>
    <lineage>
        <taxon>Eukaryota</taxon>
        <taxon>Viridiplantae</taxon>
        <taxon>Streptophyta</taxon>
        <taxon>Embryophyta</taxon>
        <taxon>Tracheophyta</taxon>
        <taxon>Spermatophyta</taxon>
        <taxon>Magnoliopsida</taxon>
        <taxon>Liliopsida</taxon>
        <taxon>Poales</taxon>
        <taxon>Poaceae</taxon>
        <taxon>PACMAD clade</taxon>
        <taxon>Panicoideae</taxon>
        <taxon>Andropogonodae</taxon>
        <taxon>Andropogoneae</taxon>
        <taxon>Tripsacinae</taxon>
        <taxon>Zea</taxon>
    </lineage>
</organism>
<dbReference type="ExpressionAtlas" id="A0A1D6HDL2">
    <property type="expression patterns" value="baseline and differential"/>
</dbReference>
<dbReference type="EMBL" id="CM000781">
    <property type="protein sequence ID" value="AQK72768.1"/>
    <property type="molecule type" value="Genomic_DNA"/>
</dbReference>
<dbReference type="Pfam" id="PF00221">
    <property type="entry name" value="Lyase_aromatic"/>
    <property type="match status" value="1"/>
</dbReference>
<feature type="region of interest" description="Disordered" evidence="2">
    <location>
        <begin position="127"/>
        <end position="479"/>
    </location>
</feature>
<feature type="compositionally biased region" description="Basic residues" evidence="2">
    <location>
        <begin position="127"/>
        <end position="137"/>
    </location>
</feature>
<feature type="compositionally biased region" description="Basic residues" evidence="2">
    <location>
        <begin position="354"/>
        <end position="365"/>
    </location>
</feature>
<evidence type="ECO:0000256" key="1">
    <source>
        <dbReference type="ARBA" id="ARBA00007238"/>
    </source>
</evidence>
<evidence type="ECO:0000256" key="2">
    <source>
        <dbReference type="SAM" id="MobiDB-lite"/>
    </source>
</evidence>
<dbReference type="Gene3D" id="1.10.275.10">
    <property type="entry name" value="Fumarase/aspartase (N-terminal domain)"/>
    <property type="match status" value="1"/>
</dbReference>
<dbReference type="AlphaFoldDB" id="A0A1D6HDL2"/>
<dbReference type="PANTHER" id="PTHR10362">
    <property type="entry name" value="HISTIDINE AMMONIA-LYASE"/>
    <property type="match status" value="1"/>
</dbReference>
<accession>A0A1D6HDL2</accession>
<dbReference type="InterPro" id="IPR024083">
    <property type="entry name" value="Fumarase/histidase_N"/>
</dbReference>
<feature type="compositionally biased region" description="Basic residues" evidence="2">
    <location>
        <begin position="243"/>
        <end position="266"/>
    </location>
</feature>
<feature type="compositionally biased region" description="Basic residues" evidence="2">
    <location>
        <begin position="198"/>
        <end position="215"/>
    </location>
</feature>
<feature type="compositionally biased region" description="Basic and acidic residues" evidence="2">
    <location>
        <begin position="424"/>
        <end position="433"/>
    </location>
</feature>
<protein>
    <submittedName>
        <fullName evidence="3">Phenylalanine ammonia-lyase</fullName>
    </submittedName>
</protein>
<keyword evidence="3" id="KW-0456">Lyase</keyword>
<dbReference type="SUPFAM" id="SSF48557">
    <property type="entry name" value="L-aspartase-like"/>
    <property type="match status" value="1"/>
</dbReference>
<dbReference type="InterPro" id="IPR001106">
    <property type="entry name" value="Aromatic_Lyase"/>
</dbReference>
<gene>
    <name evidence="3" type="ORF">ZEAMMB73_Zm00001d017274</name>
</gene>
<reference evidence="3" key="1">
    <citation type="submission" date="2015-12" db="EMBL/GenBank/DDBJ databases">
        <title>Update maize B73 reference genome by single molecule sequencing technologies.</title>
        <authorList>
            <consortium name="Maize Genome Sequencing Project"/>
            <person name="Ware D."/>
        </authorList>
    </citation>
    <scope>NUCLEOTIDE SEQUENCE</scope>
    <source>
        <tissue evidence="3">Seedling</tissue>
    </source>
</reference>
<feature type="compositionally biased region" description="Basic and acidic residues" evidence="2">
    <location>
        <begin position="216"/>
        <end position="227"/>
    </location>
</feature>
<sequence length="479" mass="52185">MAGNGAIVESDPLNWGAAAAELAGSHLDEVKRMVAQARQPVVKIEGSTLRVGQVAAVASAKDASGVAVELDEEARPRVKASSEWILDCIAHGGDIYGVTTGFGGTSHRRTKDGPALQVELLQASQRRNLRHRQRRAHAAVGGHPRGDAGAHQHPPPGLLRHPLRDPRGHHEAAQHRCQPLPAAPGHHHRVGRPGPALLHRRPHHGPPQRAGRHRRREEGGRRRGVQDRRHRGRLLQAQPQGGPRHRQRHVRGLRARGHRDVRRQRPGRPVGGPVRRLLRGHERQARVHGPPDPQAEAPPGVHRGRGHHGAHPGWQLLHEAGQEVERAGPAAEAQAGQVRAPHVAAVAGPPDRGHPRRHQVHRARGQLRVLQDHQVRGGAPRGAAPGGGGRPRGGRRGHRPRGEPDRGQPVVPAVPLRARGARLRVPDRREAQVPRRGVQQGVRRHQPGQARGPHARVPQGVGRQAAAHQRQVKNAWKKK</sequence>
<dbReference type="eggNOG" id="KOG0222">
    <property type="taxonomic scope" value="Eukaryota"/>
</dbReference>
<evidence type="ECO:0000313" key="3">
    <source>
        <dbReference type="EMBL" id="AQK72768.1"/>
    </source>
</evidence>
<comment type="similarity">
    <text evidence="1">Belongs to the PAL/histidase family.</text>
</comment>
<dbReference type="InterPro" id="IPR008948">
    <property type="entry name" value="L-Aspartase-like"/>
</dbReference>
<proteinExistence type="inferred from homology"/>
<name>A0A1D6HDL2_MAIZE</name>